<comment type="subunit">
    <text evidence="4">Component of the eukaryotic translation initiation factor 3 (eIF-3) complex.</text>
</comment>
<reference evidence="8 9" key="1">
    <citation type="journal article" date="2011" name="Proc. Natl. Acad. Sci. U.S.A.">
        <title>Evolutionary erosion of yeast sex chromosomes by mating-type switching accidents.</title>
        <authorList>
            <person name="Gordon J.L."/>
            <person name="Armisen D."/>
            <person name="Proux-Wera E."/>
            <person name="Oheigeartaigh S.S."/>
            <person name="Byrne K.P."/>
            <person name="Wolfe K.H."/>
        </authorList>
    </citation>
    <scope>NUCLEOTIDE SEQUENCE [LARGE SCALE GENOMIC DNA]</scope>
    <source>
        <strain evidence="9">ATCC 34711 / CBS 6284 / DSM 70876 / NBRC 10599 / NRRL Y-10934 / UCD 77-7</strain>
    </source>
</reference>
<dbReference type="GO" id="GO:0003743">
    <property type="term" value="F:translation initiation factor activity"/>
    <property type="evidence" value="ECO:0007669"/>
    <property type="project" value="UniProtKB-UniRule"/>
</dbReference>
<dbReference type="EMBL" id="HE806318">
    <property type="protein sequence ID" value="CCH60502.1"/>
    <property type="molecule type" value="Genomic_DNA"/>
</dbReference>
<dbReference type="OMA" id="FRCGLIK"/>
<evidence type="ECO:0000256" key="4">
    <source>
        <dbReference type="HAMAP-Rule" id="MF_03002"/>
    </source>
</evidence>
<dbReference type="GO" id="GO:0071541">
    <property type="term" value="C:eukaryotic translation initiation factor 3 complex, eIF3m"/>
    <property type="evidence" value="ECO:0007669"/>
    <property type="project" value="EnsemblFungi"/>
</dbReference>
<dbReference type="GO" id="GO:0010494">
    <property type="term" value="C:cytoplasmic stress granule"/>
    <property type="evidence" value="ECO:0007669"/>
    <property type="project" value="EnsemblFungi"/>
</dbReference>
<keyword evidence="2 4" id="KW-0396">Initiation factor</keyword>
<dbReference type="GO" id="GO:0001732">
    <property type="term" value="P:formation of cytoplasmic translation initiation complex"/>
    <property type="evidence" value="ECO:0007669"/>
    <property type="project" value="UniProtKB-UniRule"/>
</dbReference>
<sequence>MSRFFASTTYDYESGSSSSEEDLLSSSSEDELLSSSGDESQDLQNDDSDDSFFENDESEEESDFDSDDSDSKPYGPDWFKKPEFRKGGASNKFLKGNRYSDSDDSDDEGAKVVVKSAKEKLLDEMQMVYNKIDAAELTNDWVTILNEFETITKLLIRSQQQNFGIPNIFIKVIAQIEDAVSEVQNNNANNEEASTTSNAMEEIMKNKAVARAFNTMKQRIKKTARENEQLLEDLRKDPESFDKEPTVDLEVSLAPEPATFTLKNAAANLSSMANATSEVNFFSALQIVLDSRGKKNVDQSTMVKTMQELINIAKSPYELIMGYLTLIPVRFDSSATLAYQPVDQWKSSLNDIESLMNILDENINKYQVTELTKKNDSIEIEPTANEKGVKQILGSLFSFVERLDDEFNKSLLNTDPHSSDYLLRLRDEQSVYNLILRVQLYMEAILNEDEQKKVLNRVFIRRLDHIYYKQMNLINIIESTAWENVPSQYTSKYIPYEGTVNDSYIATLIKCLSETVSSQSNELFTKRAILYHIYFIAVNVDFYAAKDMLLNSKVQEYINTSDPSVQILYNRVVVQLGLAAFKLCLIEDCHQVLNELLCSPHLKEILGQQSLHRIVAPTNPNNTSEQREQLCLPYHQHINLDLIDIVFLTSSLLIEIPQMAAFYSGIKVRKLPFSQRSARRLLEHYEKSSFQGPPETLRDYVLHAAKSMQNGDWKQCYEFLKSIQTWNLLHNSEEVLEKLIERIQIESLKTYFLTYRRFYSSFSIVKLSELFSLSEEKIIEVLDDAIKKFGINVSIDETKKLVKVEKGEAISKLEEVALKLRKEYKLGGDRFKLGGGRR</sequence>
<dbReference type="InterPro" id="IPR008905">
    <property type="entry name" value="EIF3C_N_dom"/>
</dbReference>
<feature type="domain" description="PCI" evidence="7">
    <location>
        <begin position="634"/>
        <end position="809"/>
    </location>
</feature>
<comment type="subcellular location">
    <subcellularLocation>
        <location evidence="4">Cytoplasm</location>
    </subcellularLocation>
</comment>
<dbReference type="GO" id="GO:0071540">
    <property type="term" value="C:eukaryotic translation initiation factor 3 complex, eIF3e"/>
    <property type="evidence" value="ECO:0007669"/>
    <property type="project" value="EnsemblFungi"/>
</dbReference>
<dbReference type="RefSeq" id="XP_004180021.1">
    <property type="nucleotide sequence ID" value="XM_004179973.1"/>
</dbReference>
<keyword evidence="5" id="KW-0175">Coiled coil</keyword>
<dbReference type="InterPro" id="IPR000717">
    <property type="entry name" value="PCI_dom"/>
</dbReference>
<keyword evidence="3 4" id="KW-0648">Protein biosynthesis</keyword>
<dbReference type="PROSITE" id="PS50250">
    <property type="entry name" value="PCI"/>
    <property type="match status" value="1"/>
</dbReference>
<feature type="coiled-coil region" evidence="5">
    <location>
        <begin position="173"/>
        <end position="237"/>
    </location>
</feature>
<evidence type="ECO:0000256" key="5">
    <source>
        <dbReference type="SAM" id="Coils"/>
    </source>
</evidence>
<dbReference type="GO" id="GO:0043614">
    <property type="term" value="C:multi-eIF complex"/>
    <property type="evidence" value="ECO:0007669"/>
    <property type="project" value="EnsemblFungi"/>
</dbReference>
<proteinExistence type="inferred from homology"/>
<feature type="compositionally biased region" description="Acidic residues" evidence="6">
    <location>
        <begin position="19"/>
        <end position="32"/>
    </location>
</feature>
<evidence type="ECO:0000256" key="6">
    <source>
        <dbReference type="SAM" id="MobiDB-lite"/>
    </source>
</evidence>
<feature type="compositionally biased region" description="Acidic residues" evidence="6">
    <location>
        <begin position="39"/>
        <end position="68"/>
    </location>
</feature>
<dbReference type="Pfam" id="PF01399">
    <property type="entry name" value="PCI"/>
    <property type="match status" value="1"/>
</dbReference>
<dbReference type="FunCoup" id="I2H2A0">
    <property type="interactions" value="1280"/>
</dbReference>
<feature type="region of interest" description="Disordered" evidence="6">
    <location>
        <begin position="1"/>
        <end position="83"/>
    </location>
</feature>
<dbReference type="SMART" id="SM00088">
    <property type="entry name" value="PINT"/>
    <property type="match status" value="1"/>
</dbReference>
<dbReference type="Proteomes" id="UP000002866">
    <property type="component" value="Chromosome 3"/>
</dbReference>
<evidence type="ECO:0000256" key="2">
    <source>
        <dbReference type="ARBA" id="ARBA00022540"/>
    </source>
</evidence>
<dbReference type="InterPro" id="IPR027516">
    <property type="entry name" value="EIF3C"/>
</dbReference>
<dbReference type="eggNOG" id="KOG1076">
    <property type="taxonomic scope" value="Eukaryota"/>
</dbReference>
<dbReference type="GO" id="GO:0031369">
    <property type="term" value="F:translation initiation factor binding"/>
    <property type="evidence" value="ECO:0007669"/>
    <property type="project" value="EnsemblFungi"/>
</dbReference>
<protein>
    <recommendedName>
        <fullName evidence="4">Eukaryotic translation initiation factor 3 subunit C</fullName>
        <shortName evidence="4">eIF3c</shortName>
    </recommendedName>
    <alternativeName>
        <fullName evidence="4">Eukaryotic translation initiation factor 3 93 kDa subunit homolog</fullName>
        <shortName evidence="4">eIF3 p93</shortName>
    </alternativeName>
    <alternativeName>
        <fullName evidence="4">Translation initiation factor eIF3, p93 subunit homolog</fullName>
    </alternativeName>
</protein>
<feature type="compositionally biased region" description="Low complexity" evidence="6">
    <location>
        <begin position="7"/>
        <end position="18"/>
    </location>
</feature>
<evidence type="ECO:0000313" key="9">
    <source>
        <dbReference type="Proteomes" id="UP000002866"/>
    </source>
</evidence>
<evidence type="ECO:0000313" key="8">
    <source>
        <dbReference type="EMBL" id="CCH60502.1"/>
    </source>
</evidence>
<dbReference type="PANTHER" id="PTHR13937:SF0">
    <property type="entry name" value="EUKARYOTIC TRANSLATION INITIATION FACTOR 3 SUBUNIT C-RELATED"/>
    <property type="match status" value="1"/>
</dbReference>
<dbReference type="Pfam" id="PF05470">
    <property type="entry name" value="eIF-3c_N"/>
    <property type="match status" value="2"/>
</dbReference>
<keyword evidence="1 4" id="KW-0963">Cytoplasm</keyword>
<dbReference type="InParanoid" id="I2H2A0"/>
<dbReference type="GO" id="GO:0016282">
    <property type="term" value="C:eukaryotic 43S preinitiation complex"/>
    <property type="evidence" value="ECO:0007669"/>
    <property type="project" value="UniProtKB-UniRule"/>
</dbReference>
<gene>
    <name evidence="8" type="primary">TBLA0C07110</name>
    <name evidence="4" type="synonym">NIP1</name>
    <name evidence="8" type="ORF">TBLA_0C07110</name>
</gene>
<name>I2H2A0_HENB6</name>
<dbReference type="AlphaFoldDB" id="I2H2A0"/>
<dbReference type="PANTHER" id="PTHR13937">
    <property type="entry name" value="EUKARYOTIC TRANSLATION INITATION FACTOR 3, SUBUNIT 8 EIF3S8 -RELATED"/>
    <property type="match status" value="1"/>
</dbReference>
<evidence type="ECO:0000259" key="7">
    <source>
        <dbReference type="PROSITE" id="PS50250"/>
    </source>
</evidence>
<dbReference type="OrthoDB" id="29647at2759"/>
<comment type="similarity">
    <text evidence="4">Belongs to the eIF-3 subunit C family.</text>
</comment>
<dbReference type="KEGG" id="tbl:TBLA_0C07110"/>
<dbReference type="GO" id="GO:0003723">
    <property type="term" value="F:RNA binding"/>
    <property type="evidence" value="ECO:0007669"/>
    <property type="project" value="InterPro"/>
</dbReference>
<dbReference type="GeneID" id="14495482"/>
<dbReference type="HOGENOM" id="CLU_004304_0_2_1"/>
<dbReference type="HAMAP" id="MF_03002">
    <property type="entry name" value="eIF3c"/>
    <property type="match status" value="1"/>
</dbReference>
<accession>I2H2A0</accession>
<evidence type="ECO:0000256" key="1">
    <source>
        <dbReference type="ARBA" id="ARBA00022490"/>
    </source>
</evidence>
<comment type="function">
    <text evidence="4">Component of the eukaryotic translation initiation factor 3 (eIF-3) complex, which is involved in protein synthesis of a specialized repertoire of mRNAs and, together with other initiation factors, stimulates binding of mRNA and methionyl-tRNAi to the 40S ribosome. The eIF-3 complex specifically targets and initiates translation of a subset of mRNAs involved in cell proliferation.</text>
</comment>
<dbReference type="STRING" id="1071380.I2H2A0"/>
<keyword evidence="9" id="KW-1185">Reference proteome</keyword>
<evidence type="ECO:0000256" key="3">
    <source>
        <dbReference type="ARBA" id="ARBA00022917"/>
    </source>
</evidence>
<organism evidence="8 9">
    <name type="scientific">Henningerozyma blattae (strain ATCC 34711 / CBS 6284 / DSM 70876 / NBRC 10599 / NRRL Y-10934 / UCD 77-7)</name>
    <name type="common">Yeast</name>
    <name type="synonym">Tetrapisispora blattae</name>
    <dbReference type="NCBI Taxonomy" id="1071380"/>
    <lineage>
        <taxon>Eukaryota</taxon>
        <taxon>Fungi</taxon>
        <taxon>Dikarya</taxon>
        <taxon>Ascomycota</taxon>
        <taxon>Saccharomycotina</taxon>
        <taxon>Saccharomycetes</taxon>
        <taxon>Saccharomycetales</taxon>
        <taxon>Saccharomycetaceae</taxon>
        <taxon>Henningerozyma</taxon>
    </lineage>
</organism>
<dbReference type="GO" id="GO:0033290">
    <property type="term" value="C:eukaryotic 48S preinitiation complex"/>
    <property type="evidence" value="ECO:0007669"/>
    <property type="project" value="UniProtKB-UniRule"/>
</dbReference>